<sequence>MDKNLARRSRRGIFAFSAMLAVVFGTGFAEHAMAQATKTASAGSGTGGYICTPAGFGQKSKCYRR</sequence>
<accession>A0AAX3LTF5</accession>
<keyword evidence="2" id="KW-0614">Plasmid</keyword>
<dbReference type="EMBL" id="CP116424">
    <property type="protein sequence ID" value="WCE71956.1"/>
    <property type="molecule type" value="Genomic_DNA"/>
</dbReference>
<protein>
    <submittedName>
        <fullName evidence="2">Uncharacterized protein</fullName>
    </submittedName>
</protein>
<reference evidence="2" key="1">
    <citation type="submission" date="2023-01" db="EMBL/GenBank/DDBJ databases">
        <title>Comparative genomic analysis of cold water coral derived Sulfitobacter faviae: insights into their metabolism and habitat adaptation.</title>
        <authorList>
            <person name="Guo Y."/>
            <person name="Lin S."/>
            <person name="Huang Z."/>
            <person name="Tang K."/>
            <person name="Wang X."/>
        </authorList>
    </citation>
    <scope>NUCLEOTIDE SEQUENCE</scope>
    <source>
        <strain evidence="2">SCSIO W_1865</strain>
        <plasmid evidence="2">unnamed1</plasmid>
    </source>
</reference>
<dbReference type="AlphaFoldDB" id="A0AAX3LTF5"/>
<keyword evidence="1" id="KW-0732">Signal</keyword>
<evidence type="ECO:0000313" key="2">
    <source>
        <dbReference type="EMBL" id="WCE71956.1"/>
    </source>
</evidence>
<feature type="chain" id="PRO_5043500493" evidence="1">
    <location>
        <begin position="30"/>
        <end position="65"/>
    </location>
</feature>
<gene>
    <name evidence="2" type="ORF">PL336_17025</name>
</gene>
<proteinExistence type="predicted"/>
<evidence type="ECO:0000256" key="1">
    <source>
        <dbReference type="SAM" id="SignalP"/>
    </source>
</evidence>
<organism evidence="2 3">
    <name type="scientific">Sulfitobacter faviae</name>
    <dbReference type="NCBI Taxonomy" id="1775881"/>
    <lineage>
        <taxon>Bacteria</taxon>
        <taxon>Pseudomonadati</taxon>
        <taxon>Pseudomonadota</taxon>
        <taxon>Alphaproteobacteria</taxon>
        <taxon>Rhodobacterales</taxon>
        <taxon>Roseobacteraceae</taxon>
        <taxon>Sulfitobacter</taxon>
    </lineage>
</organism>
<name>A0AAX3LTF5_9RHOB</name>
<feature type="signal peptide" evidence="1">
    <location>
        <begin position="1"/>
        <end position="29"/>
    </location>
</feature>
<dbReference type="RefSeq" id="WP_271690096.1">
    <property type="nucleotide sequence ID" value="NZ_CP116424.1"/>
</dbReference>
<evidence type="ECO:0000313" key="3">
    <source>
        <dbReference type="Proteomes" id="UP001210770"/>
    </source>
</evidence>
<dbReference type="Proteomes" id="UP001210770">
    <property type="component" value="Plasmid unnamed1"/>
</dbReference>
<geneLocation type="plasmid" evidence="2 3">
    <name>unnamed1</name>
</geneLocation>